<comment type="caution">
    <text evidence="2">The sequence shown here is derived from an EMBL/GenBank/DDBJ whole genome shotgun (WGS) entry which is preliminary data.</text>
</comment>
<dbReference type="Gene3D" id="3.40.50.2000">
    <property type="entry name" value="Glycogen Phosphorylase B"/>
    <property type="match status" value="1"/>
</dbReference>
<reference evidence="2 3" key="1">
    <citation type="submission" date="2018-11" db="EMBL/GenBank/DDBJ databases">
        <title>Sequencing the genomes of 1000 actinobacteria strains.</title>
        <authorList>
            <person name="Klenk H.-P."/>
        </authorList>
    </citation>
    <scope>NUCLEOTIDE SEQUENCE [LARGE SCALE GENOMIC DNA]</scope>
    <source>
        <strain evidence="2 3">DSM 10546</strain>
    </source>
</reference>
<proteinExistence type="predicted"/>
<evidence type="ECO:0000256" key="1">
    <source>
        <dbReference type="SAM" id="MobiDB-lite"/>
    </source>
</evidence>
<dbReference type="EMBL" id="RKHG01000001">
    <property type="protein sequence ID" value="ROR52944.1"/>
    <property type="molecule type" value="Genomic_DNA"/>
</dbReference>
<accession>A0A3N1ZPV4</accession>
<dbReference type="SUPFAM" id="SSF53756">
    <property type="entry name" value="UDP-Glycosyltransferase/glycogen phosphorylase"/>
    <property type="match status" value="1"/>
</dbReference>
<evidence type="ECO:0000313" key="2">
    <source>
        <dbReference type="EMBL" id="ROR52944.1"/>
    </source>
</evidence>
<name>A0A3N1ZPV4_9ACTN</name>
<protein>
    <submittedName>
        <fullName evidence="2">Uncharacterized protein</fullName>
    </submittedName>
</protein>
<organism evidence="2 3">
    <name type="scientific">Luteococcus japonicus</name>
    <dbReference type="NCBI Taxonomy" id="33984"/>
    <lineage>
        <taxon>Bacteria</taxon>
        <taxon>Bacillati</taxon>
        <taxon>Actinomycetota</taxon>
        <taxon>Actinomycetes</taxon>
        <taxon>Propionibacteriales</taxon>
        <taxon>Propionibacteriaceae</taxon>
        <taxon>Luteococcus</taxon>
    </lineage>
</organism>
<dbReference type="Proteomes" id="UP000275749">
    <property type="component" value="Unassembled WGS sequence"/>
</dbReference>
<feature type="region of interest" description="Disordered" evidence="1">
    <location>
        <begin position="41"/>
        <end position="60"/>
    </location>
</feature>
<evidence type="ECO:0000313" key="3">
    <source>
        <dbReference type="Proteomes" id="UP000275749"/>
    </source>
</evidence>
<sequence>MLVVTTAIPAHSLNATQSVRGLVAGGARVLWSTTPSFAAQAARHGAHPVPPVPEPPRLGVADETHGALRGLRQVRRMYRDDLAAPVEAQVLHLLGLVEEHHVDVILSDT</sequence>
<dbReference type="AlphaFoldDB" id="A0A3N1ZPV4"/>
<gene>
    <name evidence="2" type="ORF">EDD41_0059</name>
</gene>